<evidence type="ECO:0000313" key="4">
    <source>
        <dbReference type="WBParaSite" id="SCUD_0001413201-mRNA-1"/>
    </source>
</evidence>
<dbReference type="PANTHER" id="PTHR46141">
    <property type="entry name" value="SODIUM LEAK CHANNEL NON-SELECTIVE PROTEIN"/>
    <property type="match status" value="1"/>
</dbReference>
<evidence type="ECO:0000313" key="3">
    <source>
        <dbReference type="Proteomes" id="UP000279833"/>
    </source>
</evidence>
<keyword evidence="3" id="KW-1185">Reference proteome</keyword>
<gene>
    <name evidence="2" type="ORF">SCUD_LOCUS14129</name>
</gene>
<reference evidence="4" key="1">
    <citation type="submission" date="2016-06" db="UniProtKB">
        <authorList>
            <consortium name="WormBaseParasite"/>
        </authorList>
    </citation>
    <scope>IDENTIFICATION</scope>
</reference>
<feature type="region of interest" description="Disordered" evidence="1">
    <location>
        <begin position="646"/>
        <end position="669"/>
    </location>
</feature>
<dbReference type="PANTHER" id="PTHR46141:SF1">
    <property type="entry name" value="SODIUM LEAK CHANNEL NALCN"/>
    <property type="match status" value="1"/>
</dbReference>
<dbReference type="WBParaSite" id="SCUD_0001413201-mRNA-1">
    <property type="protein sequence ID" value="SCUD_0001413201-mRNA-1"/>
    <property type="gene ID" value="SCUD_0001413201"/>
</dbReference>
<dbReference type="GO" id="GO:0005886">
    <property type="term" value="C:plasma membrane"/>
    <property type="evidence" value="ECO:0007669"/>
    <property type="project" value="TreeGrafter"/>
</dbReference>
<reference evidence="2 3" key="2">
    <citation type="submission" date="2018-11" db="EMBL/GenBank/DDBJ databases">
        <authorList>
            <consortium name="Pathogen Informatics"/>
        </authorList>
    </citation>
    <scope>NUCLEOTIDE SEQUENCE [LARGE SCALE GENOMIC DNA]</scope>
    <source>
        <strain evidence="2">Dakar</strain>
        <strain evidence="3">Dakar, Senegal</strain>
    </source>
</reference>
<sequence length="780" mass="88887">VLAYRTVDITKTLQLEELIAREELEYAIEEEVARQTIAAWIERCIFRNRQKHGQLKFKMHSTIERQISTSIDDNDDLNKKSDFLINKSVRIKNQSSNISKSSSSTTTTTTTTATASSSISSPPIIITIKDNGGKSMENPMDASHERANKILAPQLKINKLTINTITTTFIHHTINTIPMTKSINLSSIPTLTTIHSNMITTSTIVNNSTIQNNSLHQYSNEHNTILIKNDSDEMTTLTTTPFKTNMIGKHDDDAVAAAANDDDDDGQSLIIEQYDTDYQQPLLLLDSKQEKKLPNPIDSGNNQLHQLQHKSISNQFNIDQINNNNNNNLIHYINDNHQMTTPTFIDTCLMNNENRTKLYQTKINTKLSKSMIDDQKSIQSIEPYQVTIIENVMGLDMEQQQHHHHHHHQQQQQPQQHHQQQHPPLSPNISTSQCIRTKPTVLSTIKSLSTHNKSRQSVIQKLSKLPDVVEDSDEQGEKRLVYSCTNNKDNNDKFDRTISQTMEMYNLKGDSIKRKDMNHCNIDNNLLSSDYTTHIVTGSSSSSSGGSTSNNNSKIQIKTNDNSSIQHDVISPLQNEMINNESKLMDPNYKYHHNIYLSKHINDSCDDVKKWWRSQLYPNLQGQQQQQQQQQHQNKQARIQSNIHHSNTFNSTNTSTLTPPPPPPLPYSTTVMDEEIISILNSPKKKQQRRHKNQPRIISSLASKRRSGVAAVISRRPYHQSRVNNLYDVTIDEYTNDYIANNNNSNNTTIHSNNNNNNRTVTNITNRIDIKGSHLSQKHV</sequence>
<proteinExistence type="predicted"/>
<dbReference type="GO" id="GO:0005261">
    <property type="term" value="F:monoatomic cation channel activity"/>
    <property type="evidence" value="ECO:0007669"/>
    <property type="project" value="InterPro"/>
</dbReference>
<feature type="region of interest" description="Disordered" evidence="1">
    <location>
        <begin position="95"/>
        <end position="118"/>
    </location>
</feature>
<accession>A0A183KGI2</accession>
<dbReference type="EMBL" id="UZAK01036437">
    <property type="protein sequence ID" value="VDP55401.1"/>
    <property type="molecule type" value="Genomic_DNA"/>
</dbReference>
<dbReference type="STRING" id="6186.A0A183KGI2"/>
<dbReference type="Proteomes" id="UP000279833">
    <property type="component" value="Unassembled WGS sequence"/>
</dbReference>
<feature type="compositionally biased region" description="Low complexity" evidence="1">
    <location>
        <begin position="410"/>
        <end position="423"/>
    </location>
</feature>
<dbReference type="AlphaFoldDB" id="A0A183KGI2"/>
<feature type="compositionally biased region" description="Low complexity" evidence="1">
    <location>
        <begin position="98"/>
        <end position="118"/>
    </location>
</feature>
<dbReference type="InterPro" id="IPR028823">
    <property type="entry name" value="NALCN"/>
</dbReference>
<dbReference type="GO" id="GO:0032224">
    <property type="term" value="P:positive regulation of synaptic transmission, cholinergic"/>
    <property type="evidence" value="ECO:0007669"/>
    <property type="project" value="TreeGrafter"/>
</dbReference>
<evidence type="ECO:0000313" key="2">
    <source>
        <dbReference type="EMBL" id="VDP55401.1"/>
    </source>
</evidence>
<feature type="compositionally biased region" description="Polar residues" evidence="1">
    <location>
        <begin position="554"/>
        <end position="563"/>
    </location>
</feature>
<feature type="compositionally biased region" description="Low complexity" evidence="1">
    <location>
        <begin position="537"/>
        <end position="553"/>
    </location>
</feature>
<feature type="region of interest" description="Disordered" evidence="1">
    <location>
        <begin position="398"/>
        <end position="433"/>
    </location>
</feature>
<dbReference type="GO" id="GO:0032230">
    <property type="term" value="P:positive regulation of synaptic transmission, GABAergic"/>
    <property type="evidence" value="ECO:0007669"/>
    <property type="project" value="TreeGrafter"/>
</dbReference>
<name>A0A183KGI2_9TREM</name>
<evidence type="ECO:0000256" key="1">
    <source>
        <dbReference type="SAM" id="MobiDB-lite"/>
    </source>
</evidence>
<protein>
    <submittedName>
        <fullName evidence="4">Ras-GEF domain-containing protein</fullName>
    </submittedName>
</protein>
<feature type="region of interest" description="Disordered" evidence="1">
    <location>
        <begin position="537"/>
        <end position="563"/>
    </location>
</feature>
<organism evidence="4">
    <name type="scientific">Schistosoma curassoni</name>
    <dbReference type="NCBI Taxonomy" id="6186"/>
    <lineage>
        <taxon>Eukaryota</taxon>
        <taxon>Metazoa</taxon>
        <taxon>Spiralia</taxon>
        <taxon>Lophotrochozoa</taxon>
        <taxon>Platyhelminthes</taxon>
        <taxon>Trematoda</taxon>
        <taxon>Digenea</taxon>
        <taxon>Strigeidida</taxon>
        <taxon>Schistosomatoidea</taxon>
        <taxon>Schistosomatidae</taxon>
        <taxon>Schistosoma</taxon>
    </lineage>
</organism>
<feature type="compositionally biased region" description="Low complexity" evidence="1">
    <location>
        <begin position="646"/>
        <end position="657"/>
    </location>
</feature>